<comment type="caution">
    <text evidence="1">The sequence shown here is derived from an EMBL/GenBank/DDBJ whole genome shotgun (WGS) entry which is preliminary data.</text>
</comment>
<keyword evidence="2" id="KW-1185">Reference proteome</keyword>
<name>A0ABQ8L3Q5_LABRO</name>
<proteinExistence type="predicted"/>
<protein>
    <submittedName>
        <fullName evidence="1">Adenylate-forming reductase Nps10</fullName>
    </submittedName>
</protein>
<accession>A0ABQ8L3Q5</accession>
<organism evidence="1 2">
    <name type="scientific">Labeo rohita</name>
    <name type="common">Indian major carp</name>
    <name type="synonym">Cyprinus rohita</name>
    <dbReference type="NCBI Taxonomy" id="84645"/>
    <lineage>
        <taxon>Eukaryota</taxon>
        <taxon>Metazoa</taxon>
        <taxon>Chordata</taxon>
        <taxon>Craniata</taxon>
        <taxon>Vertebrata</taxon>
        <taxon>Euteleostomi</taxon>
        <taxon>Actinopterygii</taxon>
        <taxon>Neopterygii</taxon>
        <taxon>Teleostei</taxon>
        <taxon>Ostariophysi</taxon>
        <taxon>Cypriniformes</taxon>
        <taxon>Cyprinidae</taxon>
        <taxon>Labeoninae</taxon>
        <taxon>Labeonini</taxon>
        <taxon>Labeo</taxon>
    </lineage>
</organism>
<evidence type="ECO:0000313" key="1">
    <source>
        <dbReference type="EMBL" id="KAI2645353.1"/>
    </source>
</evidence>
<dbReference type="Proteomes" id="UP000830375">
    <property type="component" value="Unassembled WGS sequence"/>
</dbReference>
<evidence type="ECO:0000313" key="2">
    <source>
        <dbReference type="Proteomes" id="UP000830375"/>
    </source>
</evidence>
<sequence length="89" mass="9881">MDEAKACSNEAYKKLSRSAFAKCHALWNKCGRSAVAAGIIEDVCKIQLVHPTTTRWNSLFLAVERVLQIIKGQGEEAIRTVCTSLKLQM</sequence>
<dbReference type="EMBL" id="JACTAM010002274">
    <property type="protein sequence ID" value="KAI2645353.1"/>
    <property type="molecule type" value="Genomic_DNA"/>
</dbReference>
<reference evidence="1 2" key="1">
    <citation type="submission" date="2022-01" db="EMBL/GenBank/DDBJ databases">
        <title>A high-quality chromosome-level genome assembly of rohu carp, Labeo rohita.</title>
        <authorList>
            <person name="Arick M.A. II"/>
            <person name="Hsu C.-Y."/>
            <person name="Magbanua Z."/>
            <person name="Pechanova O."/>
            <person name="Grover C."/>
            <person name="Miller E."/>
            <person name="Thrash A."/>
            <person name="Ezzel L."/>
            <person name="Alam S."/>
            <person name="Benzie J."/>
            <person name="Hamilton M."/>
            <person name="Karsi A."/>
            <person name="Lawrence M.L."/>
            <person name="Peterson D.G."/>
        </authorList>
    </citation>
    <scope>NUCLEOTIDE SEQUENCE [LARGE SCALE GENOMIC DNA]</scope>
    <source>
        <strain evidence="2">BAU-BD-2019</strain>
        <tissue evidence="1">Blood</tissue>
    </source>
</reference>
<gene>
    <name evidence="1" type="ORF">H4Q32_028866</name>
</gene>